<accession>Q6Z8P8</accession>
<reference evidence="4" key="3">
    <citation type="journal article" date="2005" name="Nature">
        <title>The map-based sequence of the rice genome.</title>
        <authorList>
            <consortium name="International rice genome sequencing project (IRGSP)"/>
            <person name="Matsumoto T."/>
            <person name="Wu J."/>
            <person name="Kanamori H."/>
            <person name="Katayose Y."/>
            <person name="Fujisawa M."/>
            <person name="Namiki N."/>
            <person name="Mizuno H."/>
            <person name="Yamamoto K."/>
            <person name="Antonio B.A."/>
            <person name="Baba T."/>
            <person name="Sakata K."/>
            <person name="Nagamura Y."/>
            <person name="Aoki H."/>
            <person name="Arikawa K."/>
            <person name="Arita K."/>
            <person name="Bito T."/>
            <person name="Chiden Y."/>
            <person name="Fujitsuka N."/>
            <person name="Fukunaka R."/>
            <person name="Hamada M."/>
            <person name="Harada C."/>
            <person name="Hayashi A."/>
            <person name="Hijishita S."/>
            <person name="Honda M."/>
            <person name="Hosokawa S."/>
            <person name="Ichikawa Y."/>
            <person name="Idonuma A."/>
            <person name="Iijima M."/>
            <person name="Ikeda M."/>
            <person name="Ikeno M."/>
            <person name="Ito K."/>
            <person name="Ito S."/>
            <person name="Ito T."/>
            <person name="Ito Y."/>
            <person name="Ito Y."/>
            <person name="Iwabuchi A."/>
            <person name="Kamiya K."/>
            <person name="Karasawa W."/>
            <person name="Kurita K."/>
            <person name="Katagiri S."/>
            <person name="Kikuta A."/>
            <person name="Kobayashi H."/>
            <person name="Kobayashi N."/>
            <person name="Machita K."/>
            <person name="Maehara T."/>
            <person name="Masukawa M."/>
            <person name="Mizubayashi T."/>
            <person name="Mukai Y."/>
            <person name="Nagasaki H."/>
            <person name="Nagata Y."/>
            <person name="Naito S."/>
            <person name="Nakashima M."/>
            <person name="Nakama Y."/>
            <person name="Nakamichi Y."/>
            <person name="Nakamura M."/>
            <person name="Meguro A."/>
            <person name="Negishi M."/>
            <person name="Ohta I."/>
            <person name="Ohta T."/>
            <person name="Okamoto M."/>
            <person name="Ono N."/>
            <person name="Saji S."/>
            <person name="Sakaguchi M."/>
            <person name="Sakai K."/>
            <person name="Shibata M."/>
            <person name="Shimokawa T."/>
            <person name="Song J."/>
            <person name="Takazaki Y."/>
            <person name="Terasawa K."/>
            <person name="Tsugane M."/>
            <person name="Tsuji K."/>
            <person name="Ueda S."/>
            <person name="Waki K."/>
            <person name="Yamagata H."/>
            <person name="Yamamoto M."/>
            <person name="Yamamoto S."/>
            <person name="Yamane H."/>
            <person name="Yoshiki S."/>
            <person name="Yoshihara R."/>
            <person name="Yukawa K."/>
            <person name="Zhong H."/>
            <person name="Yano M."/>
            <person name="Yuan Q."/>
            <person name="Ouyang S."/>
            <person name="Liu J."/>
            <person name="Jones K.M."/>
            <person name="Gansberger K."/>
            <person name="Moffat K."/>
            <person name="Hill J."/>
            <person name="Bera J."/>
            <person name="Fadrosh D."/>
            <person name="Jin S."/>
            <person name="Johri S."/>
            <person name="Kim M."/>
            <person name="Overton L."/>
            <person name="Reardon M."/>
            <person name="Tsitrin T."/>
            <person name="Vuong H."/>
            <person name="Weaver B."/>
            <person name="Ciecko A."/>
            <person name="Tallon L."/>
            <person name="Jackson J."/>
            <person name="Pai G."/>
            <person name="Aken S.V."/>
            <person name="Utterback T."/>
            <person name="Reidmuller S."/>
            <person name="Feldblyum T."/>
            <person name="Hsiao J."/>
            <person name="Zismann V."/>
            <person name="Iobst S."/>
            <person name="de Vazeille A.R."/>
            <person name="Buell C.R."/>
            <person name="Ying K."/>
            <person name="Li Y."/>
            <person name="Lu T."/>
            <person name="Huang Y."/>
            <person name="Zhao Q."/>
            <person name="Feng Q."/>
            <person name="Zhang L."/>
            <person name="Zhu J."/>
            <person name="Weng Q."/>
            <person name="Mu J."/>
            <person name="Lu Y."/>
            <person name="Fan D."/>
            <person name="Liu Y."/>
            <person name="Guan J."/>
            <person name="Zhang Y."/>
            <person name="Yu S."/>
            <person name="Liu X."/>
            <person name="Zhang Y."/>
            <person name="Hong G."/>
            <person name="Han B."/>
            <person name="Choisne N."/>
            <person name="Demange N."/>
            <person name="Orjeda G."/>
            <person name="Samain S."/>
            <person name="Cattolico L."/>
            <person name="Pelletier E."/>
            <person name="Couloux A."/>
            <person name="Segurens B."/>
            <person name="Wincker P."/>
            <person name="D'Hont A."/>
            <person name="Scarpelli C."/>
            <person name="Weissenbach J."/>
            <person name="Salanoubat M."/>
            <person name="Quetier F."/>
            <person name="Yu Y."/>
            <person name="Kim H.R."/>
            <person name="Rambo T."/>
            <person name="Currie J."/>
            <person name="Collura K."/>
            <person name="Luo M."/>
            <person name="Yang T."/>
            <person name="Ammiraju J.S.S."/>
            <person name="Engler F."/>
            <person name="Soderlund C."/>
            <person name="Wing R.A."/>
            <person name="Palmer L.E."/>
            <person name="de la Bastide M."/>
            <person name="Spiegel L."/>
            <person name="Nascimento L."/>
            <person name="Zutavern T."/>
            <person name="O'Shaughnessy A."/>
            <person name="Dike S."/>
            <person name="Dedhia N."/>
            <person name="Preston R."/>
            <person name="Balija V."/>
            <person name="McCombie W.R."/>
            <person name="Chow T."/>
            <person name="Chen H."/>
            <person name="Chung M."/>
            <person name="Chen C."/>
            <person name="Shaw J."/>
            <person name="Wu H."/>
            <person name="Hsiao K."/>
            <person name="Chao Y."/>
            <person name="Chu M."/>
            <person name="Cheng C."/>
            <person name="Hour A."/>
            <person name="Lee P."/>
            <person name="Lin S."/>
            <person name="Lin Y."/>
            <person name="Liou J."/>
            <person name="Liu S."/>
            <person name="Hsing Y."/>
            <person name="Raghuvanshi S."/>
            <person name="Mohanty A."/>
            <person name="Bharti A.K."/>
            <person name="Gaur A."/>
            <person name="Gupta V."/>
            <person name="Kumar D."/>
            <person name="Ravi V."/>
            <person name="Vij S."/>
            <person name="Kapur A."/>
            <person name="Khurana P."/>
            <person name="Khurana P."/>
            <person name="Khurana J.P."/>
            <person name="Tyagi A.K."/>
            <person name="Gaikwad K."/>
            <person name="Singh A."/>
            <person name="Dalal V."/>
            <person name="Srivastava S."/>
            <person name="Dixit A."/>
            <person name="Pal A.K."/>
            <person name="Ghazi I.A."/>
            <person name="Yadav M."/>
            <person name="Pandit A."/>
            <person name="Bhargava A."/>
            <person name="Sureshbabu K."/>
            <person name="Batra K."/>
            <person name="Sharma T.R."/>
            <person name="Mohapatra T."/>
            <person name="Singh N.K."/>
            <person name="Messing J."/>
            <person name="Nelson A.B."/>
            <person name="Fuks G."/>
            <person name="Kavchok S."/>
            <person name="Keizer G."/>
            <person name="Linton E."/>
            <person name="Llaca V."/>
            <person name="Song R."/>
            <person name="Tanyolac B."/>
            <person name="Young S."/>
            <person name="Ho-Il K."/>
            <person name="Hahn J.H."/>
            <person name="Sangsakoo G."/>
            <person name="Vanavichit A."/>
            <person name="de Mattos Luiz.A.T."/>
            <person name="Zimmer P.D."/>
            <person name="Malone G."/>
            <person name="Dellagostin O."/>
            <person name="de Oliveira A.C."/>
            <person name="Bevan M."/>
            <person name="Bancroft I."/>
            <person name="Minx P."/>
            <person name="Cordum H."/>
            <person name="Wilson R."/>
            <person name="Cheng Z."/>
            <person name="Jin W."/>
            <person name="Jiang J."/>
            <person name="Leong S.A."/>
            <person name="Iwama H."/>
            <person name="Gojobori T."/>
            <person name="Itoh T."/>
            <person name="Niimura Y."/>
            <person name="Fujii Y."/>
            <person name="Habara T."/>
            <person name="Sakai H."/>
            <person name="Sato Y."/>
            <person name="Wilson G."/>
            <person name="Kumar K."/>
            <person name="McCouch S."/>
            <person name="Juretic N."/>
            <person name="Hoen D."/>
            <person name="Wright S."/>
            <person name="Bruskiewich R."/>
            <person name="Bureau T."/>
            <person name="Miyao A."/>
            <person name="Hirochika H."/>
            <person name="Nishikawa T."/>
            <person name="Kadowaki K."/>
            <person name="Sugiura M."/>
            <person name="Burr B."/>
            <person name="Sasaki T."/>
        </authorList>
    </citation>
    <scope>NUCLEOTIDE SEQUENCE [LARGE SCALE GENOMIC DNA]</scope>
    <source>
        <strain evidence="4">cv. Nipponbare</strain>
    </source>
</reference>
<dbReference type="Proteomes" id="UP000000763">
    <property type="component" value="Chromosome 8"/>
</dbReference>
<reference evidence="2" key="1">
    <citation type="submission" date="2001-12" db="EMBL/GenBank/DDBJ databases">
        <title>Oryza sativa nipponbare(GA3) genomic DNA, chromosome 8, PAC clone:P0479C12.</title>
        <authorList>
            <person name="Sasaki T."/>
            <person name="Matsumoto T."/>
            <person name="Yamamoto K."/>
        </authorList>
    </citation>
    <scope>NUCLEOTIDE SEQUENCE</scope>
</reference>
<organism evidence="3 4">
    <name type="scientific">Oryza sativa subsp. japonica</name>
    <name type="common">Rice</name>
    <dbReference type="NCBI Taxonomy" id="39947"/>
    <lineage>
        <taxon>Eukaryota</taxon>
        <taxon>Viridiplantae</taxon>
        <taxon>Streptophyta</taxon>
        <taxon>Embryophyta</taxon>
        <taxon>Tracheophyta</taxon>
        <taxon>Spermatophyta</taxon>
        <taxon>Magnoliopsida</taxon>
        <taxon>Liliopsida</taxon>
        <taxon>Poales</taxon>
        <taxon>Poaceae</taxon>
        <taxon>BOP clade</taxon>
        <taxon>Oryzoideae</taxon>
        <taxon>Oryzeae</taxon>
        <taxon>Oryzinae</taxon>
        <taxon>Oryza</taxon>
        <taxon>Oryza sativa</taxon>
    </lineage>
</organism>
<evidence type="ECO:0000313" key="4">
    <source>
        <dbReference type="Proteomes" id="UP000000763"/>
    </source>
</evidence>
<evidence type="ECO:0000313" key="2">
    <source>
        <dbReference type="EMBL" id="BAD09485.1"/>
    </source>
</evidence>
<reference evidence="3" key="2">
    <citation type="submission" date="2002-02" db="EMBL/GenBank/DDBJ databases">
        <title>Oryza sativa nipponbare(GA3) genomic DNA, chromosome 8, PAC clone:P0708B04.</title>
        <authorList>
            <person name="Sasaki T."/>
            <person name="Matsumoto T."/>
            <person name="Yamamoto K."/>
        </authorList>
    </citation>
    <scope>NUCLEOTIDE SEQUENCE</scope>
</reference>
<dbReference type="EMBL" id="AP004564">
    <property type="protein sequence ID" value="BAD09485.1"/>
    <property type="molecule type" value="Genomic_DNA"/>
</dbReference>
<evidence type="ECO:0000256" key="1">
    <source>
        <dbReference type="SAM" id="MobiDB-lite"/>
    </source>
</evidence>
<name>Q6Z8P8_ORYSJ</name>
<gene>
    <name evidence="2" type="ORF">P0479C12.19</name>
    <name evidence="3" type="ORF">P0708B04.44</name>
</gene>
<feature type="region of interest" description="Disordered" evidence="1">
    <location>
        <begin position="100"/>
        <end position="141"/>
    </location>
</feature>
<reference evidence="4" key="4">
    <citation type="journal article" date="2008" name="Nucleic Acids Res.">
        <title>The rice annotation project database (RAP-DB): 2008 update.</title>
        <authorList>
            <consortium name="The rice annotation project (RAP)"/>
        </authorList>
    </citation>
    <scope>GENOME REANNOTATION</scope>
    <source>
        <strain evidence="4">cv. Nipponbare</strain>
    </source>
</reference>
<sequence length="208" mass="22979">MATPRCGRLDHAPRLVARGAALLTHADQASFGFRSVAFLLAHSHAHKVAAYLFTVLVIEPTKPLACDPASLPKLPLSKEYNAKLRGKEAIRQNTTAIGGKGSMFIKPGRNKPSKAAPAQDAIGGGAHRRAPGAPEEREPPLQLAVPLTLCRAWREEREMKKGEMAERRRKKKRGENDMWGPHWLHQFLLICVKLTCGSHEVYQDRIGT</sequence>
<dbReference type="AlphaFoldDB" id="Q6Z8P8"/>
<proteinExistence type="predicted"/>
<evidence type="ECO:0000313" key="3">
    <source>
        <dbReference type="EMBL" id="BAD10052.1"/>
    </source>
</evidence>
<protein>
    <submittedName>
        <fullName evidence="3">Uncharacterized protein</fullName>
    </submittedName>
</protein>
<dbReference type="EMBL" id="AP004764">
    <property type="protein sequence ID" value="BAD10052.1"/>
    <property type="molecule type" value="Genomic_DNA"/>
</dbReference>